<feature type="signal peptide" evidence="1">
    <location>
        <begin position="1"/>
        <end position="18"/>
    </location>
</feature>
<name>A0A2M4DMK5_ANODA</name>
<evidence type="ECO:0000256" key="1">
    <source>
        <dbReference type="SAM" id="SignalP"/>
    </source>
</evidence>
<sequence length="69" mass="7550">MFLFGVAILAIIITRVQLGLQWQIGVSATNHSQEECKKESVGDHPEITVETHMVDPECLPPPPPPCNDA</sequence>
<evidence type="ECO:0000313" key="2">
    <source>
        <dbReference type="EMBL" id="MBW78358.1"/>
    </source>
</evidence>
<keyword evidence="1" id="KW-0732">Signal</keyword>
<feature type="chain" id="PRO_5014934766" evidence="1">
    <location>
        <begin position="19"/>
        <end position="69"/>
    </location>
</feature>
<reference evidence="2" key="1">
    <citation type="submission" date="2018-01" db="EMBL/GenBank/DDBJ databases">
        <title>An insight into the sialome of Amazonian anophelines.</title>
        <authorList>
            <person name="Ribeiro J.M."/>
            <person name="Scarpassa V."/>
            <person name="Calvo E."/>
        </authorList>
    </citation>
    <scope>NUCLEOTIDE SEQUENCE</scope>
</reference>
<dbReference type="AlphaFoldDB" id="A0A2M4DMK5"/>
<organism evidence="2">
    <name type="scientific">Anopheles darlingi</name>
    <name type="common">Mosquito</name>
    <dbReference type="NCBI Taxonomy" id="43151"/>
    <lineage>
        <taxon>Eukaryota</taxon>
        <taxon>Metazoa</taxon>
        <taxon>Ecdysozoa</taxon>
        <taxon>Arthropoda</taxon>
        <taxon>Hexapoda</taxon>
        <taxon>Insecta</taxon>
        <taxon>Pterygota</taxon>
        <taxon>Neoptera</taxon>
        <taxon>Endopterygota</taxon>
        <taxon>Diptera</taxon>
        <taxon>Nematocera</taxon>
        <taxon>Culicoidea</taxon>
        <taxon>Culicidae</taxon>
        <taxon>Anophelinae</taxon>
        <taxon>Anopheles</taxon>
    </lineage>
</organism>
<protein>
    <submittedName>
        <fullName evidence="2">Putative secreted protein</fullName>
    </submittedName>
</protein>
<dbReference type="EMBL" id="GGFL01014180">
    <property type="protein sequence ID" value="MBW78358.1"/>
    <property type="molecule type" value="Transcribed_RNA"/>
</dbReference>
<proteinExistence type="predicted"/>
<accession>A0A2M4DMK5</accession>